<dbReference type="PROSITE" id="PS51318">
    <property type="entry name" value="TAT"/>
    <property type="match status" value="1"/>
</dbReference>
<dbReference type="PANTHER" id="PTHR36448">
    <property type="entry name" value="BLR7373 PROTEIN"/>
    <property type="match status" value="1"/>
</dbReference>
<dbReference type="Gene3D" id="2.60.120.10">
    <property type="entry name" value="Jelly Rolls"/>
    <property type="match status" value="1"/>
</dbReference>
<name>A0A1X1D3R0_9GAMM</name>
<feature type="chain" id="PRO_5012191189" description="Cupin type-1 domain-containing protein" evidence="1">
    <location>
        <begin position="28"/>
        <end position="193"/>
    </location>
</feature>
<gene>
    <name evidence="3" type="ORF">HA51_04585</name>
</gene>
<evidence type="ECO:0000313" key="3">
    <source>
        <dbReference type="EMBL" id="ORM71161.1"/>
    </source>
</evidence>
<feature type="domain" description="Cupin type-1" evidence="2">
    <location>
        <begin position="92"/>
        <end position="150"/>
    </location>
</feature>
<dbReference type="InterPro" id="IPR011051">
    <property type="entry name" value="RmlC_Cupin_sf"/>
</dbReference>
<sequence>MVHFTRRHFIQRSALLALLFPSLAAKASAQSDTKTAHHIQQWFFTSDDWVPNHPELPVMHIADASDSHQTLLSELEKTGWSKQWQGKPFSYLHFHSRTHVIFVVTAGSGELRVGGNKGKTVLANVGDMIFLPAGTGQQHISSTPDFAVSACYLKGKSWDVCRSAINPETLQKVSMEKLNKGTRHFFSQQGAVI</sequence>
<evidence type="ECO:0000313" key="4">
    <source>
        <dbReference type="Proteomes" id="UP000193558"/>
    </source>
</evidence>
<dbReference type="InterPro" id="IPR006311">
    <property type="entry name" value="TAT_signal"/>
</dbReference>
<dbReference type="AlphaFoldDB" id="A0A1X1D3R0"/>
<comment type="caution">
    <text evidence="3">The sequence shown here is derived from an EMBL/GenBank/DDBJ whole genome shotgun (WGS) entry which is preliminary data.</text>
</comment>
<reference evidence="3 4" key="1">
    <citation type="journal article" date="2017" name="Antonie Van Leeuwenhoek">
        <title>Phylogenomic resolution of the bacterial genus Pantoea and its relationship with Erwinia and Tatumella.</title>
        <authorList>
            <person name="Palmer M."/>
            <person name="Steenkamp E.T."/>
            <person name="Coetzee M.P."/>
            <person name="Chan W.Y."/>
            <person name="van Zyl E."/>
            <person name="De Maayer P."/>
            <person name="Coutinho T.A."/>
            <person name="Blom J."/>
            <person name="Smits T.H."/>
            <person name="Duffy B."/>
            <person name="Venter S.N."/>
        </authorList>
    </citation>
    <scope>NUCLEOTIDE SEQUENCE [LARGE SCALE GENOMIC DNA]</scope>
    <source>
        <strain evidence="3 4">LMG 26275</strain>
    </source>
</reference>
<organism evidence="3 4">
    <name type="scientific">Pantoea rwandensis</name>
    <dbReference type="NCBI Taxonomy" id="1076550"/>
    <lineage>
        <taxon>Bacteria</taxon>
        <taxon>Pseudomonadati</taxon>
        <taxon>Pseudomonadota</taxon>
        <taxon>Gammaproteobacteria</taxon>
        <taxon>Enterobacterales</taxon>
        <taxon>Erwiniaceae</taxon>
        <taxon>Pantoea</taxon>
    </lineage>
</organism>
<dbReference type="InterPro" id="IPR047121">
    <property type="entry name" value="YjiB-like"/>
</dbReference>
<dbReference type="InterPro" id="IPR014710">
    <property type="entry name" value="RmlC-like_jellyroll"/>
</dbReference>
<dbReference type="InterPro" id="IPR006045">
    <property type="entry name" value="Cupin_1"/>
</dbReference>
<dbReference type="PANTHER" id="PTHR36448:SF2">
    <property type="entry name" value="CUPIN TYPE-1 DOMAIN-CONTAINING PROTEIN"/>
    <property type="match status" value="1"/>
</dbReference>
<protein>
    <recommendedName>
        <fullName evidence="2">Cupin type-1 domain-containing protein</fullName>
    </recommendedName>
</protein>
<keyword evidence="1" id="KW-0732">Signal</keyword>
<dbReference type="EMBL" id="MLFR01000002">
    <property type="protein sequence ID" value="ORM71161.1"/>
    <property type="molecule type" value="Genomic_DNA"/>
</dbReference>
<dbReference type="OrthoDB" id="9791759at2"/>
<dbReference type="SUPFAM" id="SSF51182">
    <property type="entry name" value="RmlC-like cupins"/>
    <property type="match status" value="1"/>
</dbReference>
<accession>A0A1X1D3R0</accession>
<dbReference type="RefSeq" id="WP_084932437.1">
    <property type="nucleotide sequence ID" value="NZ_MLFR01000002.1"/>
</dbReference>
<dbReference type="Proteomes" id="UP000193558">
    <property type="component" value="Unassembled WGS sequence"/>
</dbReference>
<evidence type="ECO:0000259" key="2">
    <source>
        <dbReference type="Pfam" id="PF00190"/>
    </source>
</evidence>
<proteinExistence type="predicted"/>
<feature type="signal peptide" evidence="1">
    <location>
        <begin position="1"/>
        <end position="27"/>
    </location>
</feature>
<dbReference type="Pfam" id="PF00190">
    <property type="entry name" value="Cupin_1"/>
    <property type="match status" value="1"/>
</dbReference>
<evidence type="ECO:0000256" key="1">
    <source>
        <dbReference type="SAM" id="SignalP"/>
    </source>
</evidence>
<dbReference type="CDD" id="cd02219">
    <property type="entry name" value="cupin_YjlB-like"/>
    <property type="match status" value="1"/>
</dbReference>